<dbReference type="SUPFAM" id="SSF48264">
    <property type="entry name" value="Cytochrome P450"/>
    <property type="match status" value="1"/>
</dbReference>
<evidence type="ECO:0000256" key="3">
    <source>
        <dbReference type="ARBA" id="ARBA00022723"/>
    </source>
</evidence>
<evidence type="ECO:0000256" key="2">
    <source>
        <dbReference type="ARBA" id="ARBA00022617"/>
    </source>
</evidence>
<evidence type="ECO:0000256" key="6">
    <source>
        <dbReference type="ARBA" id="ARBA00023033"/>
    </source>
</evidence>
<dbReference type="PANTHER" id="PTHR24291:SF50">
    <property type="entry name" value="BIFUNCTIONAL ALBAFLAVENONE MONOOXYGENASE_TERPENE SYNTHASE"/>
    <property type="match status" value="1"/>
</dbReference>
<dbReference type="InterPro" id="IPR002401">
    <property type="entry name" value="Cyt_P450_E_grp-I"/>
</dbReference>
<dbReference type="STRING" id="1058.SAMN05421783_112116"/>
<keyword evidence="4" id="KW-0560">Oxidoreductase</keyword>
<organism evidence="7 8">
    <name type="scientific">Thiocapsa roseopersicina</name>
    <dbReference type="NCBI Taxonomy" id="1058"/>
    <lineage>
        <taxon>Bacteria</taxon>
        <taxon>Pseudomonadati</taxon>
        <taxon>Pseudomonadota</taxon>
        <taxon>Gammaproteobacteria</taxon>
        <taxon>Chromatiales</taxon>
        <taxon>Chromatiaceae</taxon>
        <taxon>Thiocapsa</taxon>
    </lineage>
</organism>
<comment type="similarity">
    <text evidence="1">Belongs to the cytochrome P450 family.</text>
</comment>
<keyword evidence="3" id="KW-0479">Metal-binding</keyword>
<evidence type="ECO:0000256" key="1">
    <source>
        <dbReference type="ARBA" id="ARBA00010617"/>
    </source>
</evidence>
<dbReference type="GO" id="GO:0004497">
    <property type="term" value="F:monooxygenase activity"/>
    <property type="evidence" value="ECO:0007669"/>
    <property type="project" value="UniProtKB-KW"/>
</dbReference>
<keyword evidence="8" id="KW-1185">Reference proteome</keyword>
<dbReference type="PANTHER" id="PTHR24291">
    <property type="entry name" value="CYTOCHROME P450 FAMILY 4"/>
    <property type="match status" value="1"/>
</dbReference>
<reference evidence="8" key="1">
    <citation type="submission" date="2016-10" db="EMBL/GenBank/DDBJ databases">
        <authorList>
            <person name="Varghese N."/>
            <person name="Submissions S."/>
        </authorList>
    </citation>
    <scope>NUCLEOTIDE SEQUENCE [LARGE SCALE GENOMIC DNA]</scope>
    <source>
        <strain evidence="8">DSM 217</strain>
    </source>
</reference>
<keyword evidence="2" id="KW-0349">Heme</keyword>
<evidence type="ECO:0000256" key="4">
    <source>
        <dbReference type="ARBA" id="ARBA00023002"/>
    </source>
</evidence>
<dbReference type="PRINTS" id="PR00463">
    <property type="entry name" value="EP450I"/>
</dbReference>
<dbReference type="GO" id="GO:0020037">
    <property type="term" value="F:heme binding"/>
    <property type="evidence" value="ECO:0007669"/>
    <property type="project" value="InterPro"/>
</dbReference>
<dbReference type="Pfam" id="PF00067">
    <property type="entry name" value="p450"/>
    <property type="match status" value="1"/>
</dbReference>
<dbReference type="Proteomes" id="UP000198816">
    <property type="component" value="Unassembled WGS sequence"/>
</dbReference>
<dbReference type="InterPro" id="IPR001128">
    <property type="entry name" value="Cyt_P450"/>
</dbReference>
<gene>
    <name evidence="7" type="ORF">SAMN05421783_112116</name>
</gene>
<dbReference type="GO" id="GO:0016705">
    <property type="term" value="F:oxidoreductase activity, acting on paired donors, with incorporation or reduction of molecular oxygen"/>
    <property type="evidence" value="ECO:0007669"/>
    <property type="project" value="InterPro"/>
</dbReference>
<dbReference type="InterPro" id="IPR036396">
    <property type="entry name" value="Cyt_P450_sf"/>
</dbReference>
<dbReference type="AlphaFoldDB" id="A0A1H2YBN8"/>
<keyword evidence="6" id="KW-0503">Monooxygenase</keyword>
<accession>A0A1H2YBN8</accession>
<name>A0A1H2YBN8_THIRO</name>
<evidence type="ECO:0000313" key="8">
    <source>
        <dbReference type="Proteomes" id="UP000198816"/>
    </source>
</evidence>
<evidence type="ECO:0000313" key="7">
    <source>
        <dbReference type="EMBL" id="SDX02084.1"/>
    </source>
</evidence>
<dbReference type="GO" id="GO:0005506">
    <property type="term" value="F:iron ion binding"/>
    <property type="evidence" value="ECO:0007669"/>
    <property type="project" value="InterPro"/>
</dbReference>
<dbReference type="EMBL" id="FNNZ01000012">
    <property type="protein sequence ID" value="SDX02084.1"/>
    <property type="molecule type" value="Genomic_DNA"/>
</dbReference>
<proteinExistence type="inferred from homology"/>
<evidence type="ECO:0000256" key="5">
    <source>
        <dbReference type="ARBA" id="ARBA00023004"/>
    </source>
</evidence>
<dbReference type="InterPro" id="IPR050196">
    <property type="entry name" value="Cytochrome_P450_Monoox"/>
</dbReference>
<sequence>MPVNMTDAETGARLSDEEIRAEVLTLYLAGDDTTALKLTDVWYHMARQPEIAARFHEEIDAALGGLPPGFDDLEHLPYTRMVFKEALRLYPAAYLLMRAAAEPLDIGGHRIPANSVLMTSP</sequence>
<protein>
    <submittedName>
        <fullName evidence="7">Cytochrome P450</fullName>
    </submittedName>
</protein>
<keyword evidence="5" id="KW-0408">Iron</keyword>
<dbReference type="Gene3D" id="1.10.630.10">
    <property type="entry name" value="Cytochrome P450"/>
    <property type="match status" value="1"/>
</dbReference>